<sequence>MTAKRPTFRLTIRKAADLSGSERLITLTGQIAVFACKLIEAGGDGVTVRDFPTGWRISDLVLRLRQRHGLIIRTAEEANTGIFAGHHARYVMLSPVSIDRDETQGAAA</sequence>
<proteinExistence type="predicted"/>
<reference evidence="2 3" key="1">
    <citation type="submission" date="2022-04" db="EMBL/GenBank/DDBJ databases">
        <authorList>
            <person name="Ye Y.-Q."/>
            <person name="Du Z.-J."/>
        </authorList>
    </citation>
    <scope>NUCLEOTIDE SEQUENCE [LARGE SCALE GENOMIC DNA]</scope>
    <source>
        <strain evidence="2 3">A6E488</strain>
    </source>
</reference>
<dbReference type="RefSeq" id="WP_261614450.1">
    <property type="nucleotide sequence ID" value="NZ_JALIDZ010000002.1"/>
</dbReference>
<protein>
    <recommendedName>
        <fullName evidence="1">Winged helix domain-containing protein</fullName>
    </recommendedName>
</protein>
<gene>
    <name evidence="2" type="ORF">MUB46_03270</name>
</gene>
<comment type="caution">
    <text evidence="2">The sequence shown here is derived from an EMBL/GenBank/DDBJ whole genome shotgun (WGS) entry which is preliminary data.</text>
</comment>
<name>A0AAW5QV55_9HYPH</name>
<dbReference type="Proteomes" id="UP001320898">
    <property type="component" value="Unassembled WGS sequence"/>
</dbReference>
<dbReference type="InterPro" id="IPR054382">
    <property type="entry name" value="wHTH_alphaproteobact"/>
</dbReference>
<accession>A0AAW5QV55</accession>
<dbReference type="Pfam" id="PF22324">
    <property type="entry name" value="HTH_91"/>
    <property type="match status" value="1"/>
</dbReference>
<evidence type="ECO:0000313" key="3">
    <source>
        <dbReference type="Proteomes" id="UP001320898"/>
    </source>
</evidence>
<keyword evidence="3" id="KW-1185">Reference proteome</keyword>
<evidence type="ECO:0000259" key="1">
    <source>
        <dbReference type="Pfam" id="PF22324"/>
    </source>
</evidence>
<dbReference type="AlphaFoldDB" id="A0AAW5QV55"/>
<feature type="domain" description="Winged helix" evidence="1">
    <location>
        <begin position="25"/>
        <end position="100"/>
    </location>
</feature>
<evidence type="ECO:0000313" key="2">
    <source>
        <dbReference type="EMBL" id="MCT8970872.1"/>
    </source>
</evidence>
<dbReference type="EMBL" id="JALIDZ010000002">
    <property type="protein sequence ID" value="MCT8970872.1"/>
    <property type="molecule type" value="Genomic_DNA"/>
</dbReference>
<organism evidence="2 3">
    <name type="scientific">Microbaculum marinisediminis</name>
    <dbReference type="NCBI Taxonomy" id="2931392"/>
    <lineage>
        <taxon>Bacteria</taxon>
        <taxon>Pseudomonadati</taxon>
        <taxon>Pseudomonadota</taxon>
        <taxon>Alphaproteobacteria</taxon>
        <taxon>Hyphomicrobiales</taxon>
        <taxon>Tepidamorphaceae</taxon>
        <taxon>Microbaculum</taxon>
    </lineage>
</organism>